<dbReference type="Gene3D" id="3.30.1480.10">
    <property type="entry name" value="NusA, N-terminal domain"/>
    <property type="match status" value="1"/>
</dbReference>
<accession>A0A7W4W8W1</accession>
<dbReference type="GO" id="GO:0000166">
    <property type="term" value="F:nucleotide binding"/>
    <property type="evidence" value="ECO:0007669"/>
    <property type="project" value="InterPro"/>
</dbReference>
<dbReference type="InterPro" id="IPR012340">
    <property type="entry name" value="NA-bd_OB-fold"/>
</dbReference>
<dbReference type="CDD" id="cd02134">
    <property type="entry name" value="KH-II_NusA_rpt1"/>
    <property type="match status" value="1"/>
</dbReference>
<evidence type="ECO:0000256" key="2">
    <source>
        <dbReference type="ARBA" id="ARBA00022490"/>
    </source>
</evidence>
<evidence type="ECO:0000256" key="4">
    <source>
        <dbReference type="ARBA" id="ARBA00022884"/>
    </source>
</evidence>
<sequence length="500" mass="55433">MNKEILLVAEAVSNEKGVDREIIFQAIEAALATATKKRYDEDSTISVTIDRSTGDYETFRSWEVVDDDTLAELGTQFTLEEAHEKDSELKAGDVYREQVENVEFGRIAAQTAKQVIVQKVREAERAKVVDEYRDRVGELVSGTVKKVTREFIAVDLGGNAEARLPRDQLVGREIFRLGDRVRAILLEIQPEARGPQLMLSRSCPEMIIELFRIEVPEIAEQVIEIKGAARDPGLRAKIAVTTNDGRIDPVGACVGMRGARVQAVSNELSGERVDIVLWDDNPAQFVINAMAPAEIESIVVDEDTGSMDVAVAEENLAMAIGRSGQNVRLASELTEWQINVMSIEDWQAKQEAESSGVMETFMQRLDIDEDVANVLVEEGFTTLEEVAYVPLEEMLTIEGFDEEVAEELRARAKDALLTQALASEEQLDASEPQEDLLNMEGMDRHLAYLLASRGIATMEDLAEQAVDDLLDIEGVDQERAAALIMKAREPWFADDSGEEA</sequence>
<protein>
    <recommendedName>
        <fullName evidence="7">Transcription termination/antitermination protein NusA</fullName>
    </recommendedName>
</protein>
<dbReference type="FunFam" id="3.30.300.20:FF:000005">
    <property type="entry name" value="Transcription termination/antitermination protein NusA"/>
    <property type="match status" value="1"/>
</dbReference>
<dbReference type="InterPro" id="IPR004087">
    <property type="entry name" value="KH_dom"/>
</dbReference>
<feature type="domain" description="S1 motif" evidence="8">
    <location>
        <begin position="137"/>
        <end position="202"/>
    </location>
</feature>
<name>A0A7W4W8W1_9GAMM</name>
<dbReference type="InterPro" id="IPR036555">
    <property type="entry name" value="NusA_N_sf"/>
</dbReference>
<dbReference type="InterPro" id="IPR003029">
    <property type="entry name" value="S1_domain"/>
</dbReference>
<dbReference type="FunFam" id="3.30.300.20:FF:000002">
    <property type="entry name" value="Transcription termination/antitermination protein NusA"/>
    <property type="match status" value="1"/>
</dbReference>
<evidence type="ECO:0000313" key="10">
    <source>
        <dbReference type="Proteomes" id="UP000535937"/>
    </source>
</evidence>
<dbReference type="FunFam" id="1.10.150.20:FF:000018">
    <property type="entry name" value="Transcription termination/antitermination protein NusA"/>
    <property type="match status" value="1"/>
</dbReference>
<dbReference type="PROSITE" id="PS50126">
    <property type="entry name" value="S1"/>
    <property type="match status" value="1"/>
</dbReference>
<evidence type="ECO:0000256" key="1">
    <source>
        <dbReference type="ARBA" id="ARBA00022472"/>
    </source>
</evidence>
<dbReference type="SUPFAM" id="SSF54814">
    <property type="entry name" value="Prokaryotic type KH domain (KH-domain type II)"/>
    <property type="match status" value="2"/>
</dbReference>
<dbReference type="PANTHER" id="PTHR22648:SF0">
    <property type="entry name" value="TRANSCRIPTION TERMINATION_ANTITERMINATION PROTEIN NUSA"/>
    <property type="match status" value="1"/>
</dbReference>
<dbReference type="GO" id="GO:0006353">
    <property type="term" value="P:DNA-templated transcription termination"/>
    <property type="evidence" value="ECO:0007669"/>
    <property type="project" value="UniProtKB-UniRule"/>
</dbReference>
<dbReference type="CDD" id="cd04455">
    <property type="entry name" value="S1_NusA"/>
    <property type="match status" value="1"/>
</dbReference>
<dbReference type="GO" id="GO:0005829">
    <property type="term" value="C:cytosol"/>
    <property type="evidence" value="ECO:0007669"/>
    <property type="project" value="TreeGrafter"/>
</dbReference>
<evidence type="ECO:0000313" key="9">
    <source>
        <dbReference type="EMBL" id="MBB3059619.1"/>
    </source>
</evidence>
<dbReference type="Pfam" id="PF00575">
    <property type="entry name" value="S1"/>
    <property type="match status" value="1"/>
</dbReference>
<dbReference type="Pfam" id="PF08529">
    <property type="entry name" value="NusA_N"/>
    <property type="match status" value="1"/>
</dbReference>
<dbReference type="InterPro" id="IPR010995">
    <property type="entry name" value="DNA_repair_Rad51/TF_NusA_a-hlx"/>
</dbReference>
<dbReference type="SMART" id="SM00316">
    <property type="entry name" value="S1"/>
    <property type="match status" value="1"/>
</dbReference>
<dbReference type="InterPro" id="IPR010213">
    <property type="entry name" value="TF_NusA"/>
</dbReference>
<dbReference type="Gene3D" id="3.30.300.20">
    <property type="match status" value="2"/>
</dbReference>
<dbReference type="SUPFAM" id="SSF47794">
    <property type="entry name" value="Rad51 N-terminal domain-like"/>
    <property type="match status" value="2"/>
</dbReference>
<evidence type="ECO:0000259" key="8">
    <source>
        <dbReference type="PROSITE" id="PS50126"/>
    </source>
</evidence>
<dbReference type="Pfam" id="PF14520">
    <property type="entry name" value="HHH_5"/>
    <property type="match status" value="1"/>
</dbReference>
<evidence type="ECO:0000256" key="5">
    <source>
        <dbReference type="ARBA" id="ARBA00023015"/>
    </source>
</evidence>
<dbReference type="InterPro" id="IPR010214">
    <property type="entry name" value="Tscrpt_termin_fac_NusA_C_rpt"/>
</dbReference>
<dbReference type="InterPro" id="IPR058582">
    <property type="entry name" value="KH_NusA_2nd"/>
</dbReference>
<dbReference type="HAMAP" id="MF_00945_B">
    <property type="entry name" value="NusA_B"/>
    <property type="match status" value="1"/>
</dbReference>
<keyword evidence="1 7" id="KW-0806">Transcription termination</keyword>
<gene>
    <name evidence="7" type="primary">nusA</name>
    <name evidence="9" type="ORF">FHS09_000427</name>
</gene>
<dbReference type="InterPro" id="IPR030842">
    <property type="entry name" value="TF_NusA_bacterial"/>
</dbReference>
<comment type="similarity">
    <text evidence="7">Belongs to the NusA family.</text>
</comment>
<dbReference type="InterPro" id="IPR025249">
    <property type="entry name" value="TF_NusA_KH_1st"/>
</dbReference>
<dbReference type="InterPro" id="IPR009019">
    <property type="entry name" value="KH_sf_prok-type"/>
</dbReference>
<dbReference type="EMBL" id="JACHWZ010000002">
    <property type="protein sequence ID" value="MBB3059619.1"/>
    <property type="molecule type" value="Genomic_DNA"/>
</dbReference>
<dbReference type="InterPro" id="IPR013735">
    <property type="entry name" value="TF_NusA_N"/>
</dbReference>
<evidence type="ECO:0000256" key="7">
    <source>
        <dbReference type="HAMAP-Rule" id="MF_00945"/>
    </source>
</evidence>
<dbReference type="GO" id="GO:0031564">
    <property type="term" value="P:transcription antitermination"/>
    <property type="evidence" value="ECO:0007669"/>
    <property type="project" value="UniProtKB-UniRule"/>
</dbReference>
<keyword evidence="2 7" id="KW-0963">Cytoplasm</keyword>
<dbReference type="GO" id="GO:0003723">
    <property type="term" value="F:RNA binding"/>
    <property type="evidence" value="ECO:0007669"/>
    <property type="project" value="UniProtKB-UniRule"/>
</dbReference>
<comment type="subcellular location">
    <subcellularLocation>
        <location evidence="7">Cytoplasm</location>
    </subcellularLocation>
</comment>
<dbReference type="SMART" id="SM00322">
    <property type="entry name" value="KH"/>
    <property type="match status" value="2"/>
</dbReference>
<dbReference type="Proteomes" id="UP000535937">
    <property type="component" value="Unassembled WGS sequence"/>
</dbReference>
<keyword evidence="5 7" id="KW-0805">Transcription regulation</keyword>
<dbReference type="PROSITE" id="PS50084">
    <property type="entry name" value="KH_TYPE_1"/>
    <property type="match status" value="1"/>
</dbReference>
<dbReference type="Pfam" id="PF26594">
    <property type="entry name" value="KH_NusA_2nd"/>
    <property type="match status" value="1"/>
</dbReference>
<comment type="subunit">
    <text evidence="7">Monomer. Binds directly to the core enzyme of the DNA-dependent RNA polymerase and to nascent RNA.</text>
</comment>
<organism evidence="9 10">
    <name type="scientific">Microbulbifer rhizosphaerae</name>
    <dbReference type="NCBI Taxonomy" id="1562603"/>
    <lineage>
        <taxon>Bacteria</taxon>
        <taxon>Pseudomonadati</taxon>
        <taxon>Pseudomonadota</taxon>
        <taxon>Gammaproteobacteria</taxon>
        <taxon>Cellvibrionales</taxon>
        <taxon>Microbulbiferaceae</taxon>
        <taxon>Microbulbifer</taxon>
    </lineage>
</organism>
<keyword evidence="3 7" id="KW-0889">Transcription antitermination</keyword>
<reference evidence="9 10" key="1">
    <citation type="submission" date="2020-08" db="EMBL/GenBank/DDBJ databases">
        <title>Genomic Encyclopedia of Type Strains, Phase III (KMG-III): the genomes of soil and plant-associated and newly described type strains.</title>
        <authorList>
            <person name="Whitman W."/>
        </authorList>
    </citation>
    <scope>NUCLEOTIDE SEQUENCE [LARGE SCALE GENOMIC DNA]</scope>
    <source>
        <strain evidence="9 10">CECT 8799</strain>
    </source>
</reference>
<keyword evidence="10" id="KW-1185">Reference proteome</keyword>
<proteinExistence type="inferred from homology"/>
<dbReference type="AlphaFoldDB" id="A0A7W4W8W1"/>
<evidence type="ECO:0000256" key="3">
    <source>
        <dbReference type="ARBA" id="ARBA00022814"/>
    </source>
</evidence>
<dbReference type="CDD" id="cd22529">
    <property type="entry name" value="KH-II_NusA_rpt2"/>
    <property type="match status" value="1"/>
</dbReference>
<dbReference type="Pfam" id="PF13184">
    <property type="entry name" value="KH_NusA_1st"/>
    <property type="match status" value="1"/>
</dbReference>
<dbReference type="SUPFAM" id="SSF50249">
    <property type="entry name" value="Nucleic acid-binding proteins"/>
    <property type="match status" value="1"/>
</dbReference>
<dbReference type="NCBIfam" id="TIGR01953">
    <property type="entry name" value="NusA"/>
    <property type="match status" value="1"/>
</dbReference>
<comment type="caution">
    <text evidence="9">The sequence shown here is derived from an EMBL/GenBank/DDBJ whole genome shotgun (WGS) entry which is preliminary data.</text>
</comment>
<dbReference type="RefSeq" id="WP_183456231.1">
    <property type="nucleotide sequence ID" value="NZ_JACHWZ010000002.1"/>
</dbReference>
<dbReference type="NCBIfam" id="TIGR01954">
    <property type="entry name" value="nusA_Cterm_rpt"/>
    <property type="match status" value="2"/>
</dbReference>
<dbReference type="PANTHER" id="PTHR22648">
    <property type="entry name" value="TRANSCRIPTION TERMINATION FACTOR NUSA"/>
    <property type="match status" value="1"/>
</dbReference>
<dbReference type="SUPFAM" id="SSF69705">
    <property type="entry name" value="Transcription factor NusA, N-terminal domain"/>
    <property type="match status" value="1"/>
</dbReference>
<comment type="function">
    <text evidence="7">Participates in both transcription termination and antitermination.</text>
</comment>
<dbReference type="GO" id="GO:0003700">
    <property type="term" value="F:DNA-binding transcription factor activity"/>
    <property type="evidence" value="ECO:0007669"/>
    <property type="project" value="InterPro"/>
</dbReference>
<dbReference type="InterPro" id="IPR015946">
    <property type="entry name" value="KH_dom-like_a/b"/>
</dbReference>
<dbReference type="Gene3D" id="1.10.150.20">
    <property type="entry name" value="5' to 3' exonuclease, C-terminal subdomain"/>
    <property type="match status" value="2"/>
</dbReference>
<keyword evidence="4 7" id="KW-0694">RNA-binding</keyword>
<dbReference type="Gene3D" id="2.40.50.140">
    <property type="entry name" value="Nucleic acid-binding proteins"/>
    <property type="match status" value="1"/>
</dbReference>
<keyword evidence="6 7" id="KW-0804">Transcription</keyword>
<evidence type="ECO:0000256" key="6">
    <source>
        <dbReference type="ARBA" id="ARBA00023163"/>
    </source>
</evidence>
<dbReference type="FunFam" id="1.10.150.20:FF:000015">
    <property type="entry name" value="Transcription termination/antitermination protein NusA"/>
    <property type="match status" value="1"/>
</dbReference>